<feature type="domain" description="CATRA-Associated Small Protein" evidence="2">
    <location>
        <begin position="457"/>
        <end position="537"/>
    </location>
</feature>
<name>A0A7W7VC56_9PSEU</name>
<dbReference type="Pfam" id="PF20271">
    <property type="entry name" value="CATASP"/>
    <property type="match status" value="1"/>
</dbReference>
<protein>
    <submittedName>
        <fullName evidence="3">Cellulose biosynthesis protein BcsQ</fullName>
    </submittedName>
</protein>
<dbReference type="InterPro" id="IPR050678">
    <property type="entry name" value="DNA_Partitioning_ATPase"/>
</dbReference>
<sequence>MAGTVVTFYSFKGGVGRSFALSNIAVLLARWGYRVLTVDWDLEAPGLAAYFRPLLPSPPTTGIVDLVDDFATGARKPSAAYITELVLDEPGVVHLLAAGGEQDEDYARRVQSIDWAALYSQGFADALELCRADWTEEYDFVLIDSRTGFADIASICTAHLPDHLVVLFTANDQSVGGAVNVVRRADKARDRMPYDRPQLTALPVLSRFDDRVEYERADSWYKKCTELTTPLFHNWLVRNVQPSLILRHLTLPYVSYWSFGEQLPVLAERVPSASQIAYALETIAAVVAHRLDRSDLLADNRDAFVAAAQGQTRDYAVDVLVSTPRSTHDQATALVRELRVLGVKAESSLSGDVDFLASTQDTARHLCLVIDRQVSRWQTAEAEWFLRRTLAGEADRRLFPVLTKGTNPVRLPGFLRNLRHLELVRGHSTGQVAARLHAELAGGDSVSPADPNQVYADAAAALEQARTTLLPYTGWRSVERILRAMENAARDGDAERMRELVTELEITIDRAPAAQDNGHVAIPGNVSDLSTVVLSRLGWRTRK</sequence>
<dbReference type="RefSeq" id="WP_184808897.1">
    <property type="nucleotide sequence ID" value="NZ_JACHJQ010000001.1"/>
</dbReference>
<dbReference type="Proteomes" id="UP000520767">
    <property type="component" value="Unassembled WGS sequence"/>
</dbReference>
<evidence type="ECO:0000259" key="2">
    <source>
        <dbReference type="Pfam" id="PF20271"/>
    </source>
</evidence>
<keyword evidence="4" id="KW-1185">Reference proteome</keyword>
<dbReference type="PANTHER" id="PTHR13696">
    <property type="entry name" value="P-LOOP CONTAINING NUCLEOSIDE TRIPHOSPHATE HYDROLASE"/>
    <property type="match status" value="1"/>
</dbReference>
<dbReference type="PANTHER" id="PTHR13696:SF52">
    <property type="entry name" value="PARA FAMILY PROTEIN CT_582"/>
    <property type="match status" value="1"/>
</dbReference>
<proteinExistence type="predicted"/>
<organism evidence="3 4">
    <name type="scientific">Actinophytocola algeriensis</name>
    <dbReference type="NCBI Taxonomy" id="1768010"/>
    <lineage>
        <taxon>Bacteria</taxon>
        <taxon>Bacillati</taxon>
        <taxon>Actinomycetota</taxon>
        <taxon>Actinomycetes</taxon>
        <taxon>Pseudonocardiales</taxon>
        <taxon>Pseudonocardiaceae</taxon>
    </lineage>
</organism>
<dbReference type="NCBIfam" id="NF047398">
    <property type="entry name" value="AAA_KGGVGR"/>
    <property type="match status" value="1"/>
</dbReference>
<evidence type="ECO:0000259" key="1">
    <source>
        <dbReference type="Pfam" id="PF01656"/>
    </source>
</evidence>
<accession>A0A7W7VC56</accession>
<dbReference type="EMBL" id="JACHJQ010000001">
    <property type="protein sequence ID" value="MBB4904677.1"/>
    <property type="molecule type" value="Genomic_DNA"/>
</dbReference>
<dbReference type="SUPFAM" id="SSF52540">
    <property type="entry name" value="P-loop containing nucleoside triphosphate hydrolases"/>
    <property type="match status" value="1"/>
</dbReference>
<comment type="caution">
    <text evidence="3">The sequence shown here is derived from an EMBL/GenBank/DDBJ whole genome shotgun (WGS) entry which is preliminary data.</text>
</comment>
<dbReference type="Pfam" id="PF01656">
    <property type="entry name" value="CbiA"/>
    <property type="match status" value="1"/>
</dbReference>
<evidence type="ECO:0000313" key="4">
    <source>
        <dbReference type="Proteomes" id="UP000520767"/>
    </source>
</evidence>
<dbReference type="InterPro" id="IPR002586">
    <property type="entry name" value="CobQ/CobB/MinD/ParA_Nub-bd_dom"/>
</dbReference>
<feature type="domain" description="CobQ/CobB/MinD/ParA nucleotide binding" evidence="1">
    <location>
        <begin position="7"/>
        <end position="48"/>
    </location>
</feature>
<reference evidence="3 4" key="1">
    <citation type="submission" date="2020-08" db="EMBL/GenBank/DDBJ databases">
        <title>Genomic Encyclopedia of Type Strains, Phase III (KMG-III): the genomes of soil and plant-associated and newly described type strains.</title>
        <authorList>
            <person name="Whitman W."/>
        </authorList>
    </citation>
    <scope>NUCLEOTIDE SEQUENCE [LARGE SCALE GENOMIC DNA]</scope>
    <source>
        <strain evidence="3 4">CECT 8960</strain>
    </source>
</reference>
<dbReference type="InterPro" id="IPR046924">
    <property type="entry name" value="CATASP"/>
</dbReference>
<dbReference type="InterPro" id="IPR027417">
    <property type="entry name" value="P-loop_NTPase"/>
</dbReference>
<evidence type="ECO:0000313" key="3">
    <source>
        <dbReference type="EMBL" id="MBB4904677.1"/>
    </source>
</evidence>
<dbReference type="AlphaFoldDB" id="A0A7W7VC56"/>
<dbReference type="Gene3D" id="3.40.50.300">
    <property type="entry name" value="P-loop containing nucleotide triphosphate hydrolases"/>
    <property type="match status" value="1"/>
</dbReference>
<gene>
    <name evidence="3" type="ORF">FHR82_000887</name>
</gene>